<accession>A0A1H4G1H3</accession>
<dbReference type="STRING" id="571932.SAMN05421743_11363"/>
<keyword evidence="2" id="KW-1133">Transmembrane helix</keyword>
<organism evidence="3 4">
    <name type="scientific">Thalassobacillus cyri</name>
    <dbReference type="NCBI Taxonomy" id="571932"/>
    <lineage>
        <taxon>Bacteria</taxon>
        <taxon>Bacillati</taxon>
        <taxon>Bacillota</taxon>
        <taxon>Bacilli</taxon>
        <taxon>Bacillales</taxon>
        <taxon>Bacillaceae</taxon>
        <taxon>Thalassobacillus</taxon>
    </lineage>
</organism>
<feature type="transmembrane region" description="Helical" evidence="2">
    <location>
        <begin position="36"/>
        <end position="54"/>
    </location>
</feature>
<dbReference type="Proteomes" id="UP000198584">
    <property type="component" value="Unassembled WGS sequence"/>
</dbReference>
<proteinExistence type="predicted"/>
<name>A0A1H4G1H3_9BACI</name>
<keyword evidence="2" id="KW-0812">Transmembrane</keyword>
<keyword evidence="4" id="KW-1185">Reference proteome</keyword>
<reference evidence="3 4" key="1">
    <citation type="submission" date="2016-10" db="EMBL/GenBank/DDBJ databases">
        <authorList>
            <person name="de Groot N.N."/>
        </authorList>
    </citation>
    <scope>NUCLEOTIDE SEQUENCE [LARGE SCALE GENOMIC DNA]</scope>
    <source>
        <strain evidence="3 4">CCM7597</strain>
    </source>
</reference>
<gene>
    <name evidence="3" type="ORF">SAMN05421743_11363</name>
</gene>
<evidence type="ECO:0000313" key="4">
    <source>
        <dbReference type="Proteomes" id="UP000198584"/>
    </source>
</evidence>
<protein>
    <submittedName>
        <fullName evidence="3">Uncharacterized protein</fullName>
    </submittedName>
</protein>
<dbReference type="OrthoDB" id="2970720at2"/>
<evidence type="ECO:0000313" key="3">
    <source>
        <dbReference type="EMBL" id="SEB02910.1"/>
    </source>
</evidence>
<dbReference type="RefSeq" id="WP_093045789.1">
    <property type="nucleotide sequence ID" value="NZ_FNQR01000013.1"/>
</dbReference>
<evidence type="ECO:0000256" key="1">
    <source>
        <dbReference type="SAM" id="MobiDB-lite"/>
    </source>
</evidence>
<sequence>MAGNLLWNLSFAVFGFCLSLILSLQNNSLDTSMIRAASVFIFMYVLAFSFRWAFHYINRTNHQKVDHNTEKTSKVEKDRNFTREEPVAKQASETIRQLLNED</sequence>
<dbReference type="AlphaFoldDB" id="A0A1H4G1H3"/>
<feature type="region of interest" description="Disordered" evidence="1">
    <location>
        <begin position="65"/>
        <end position="93"/>
    </location>
</feature>
<dbReference type="EMBL" id="FNQR01000013">
    <property type="protein sequence ID" value="SEB02910.1"/>
    <property type="molecule type" value="Genomic_DNA"/>
</dbReference>
<keyword evidence="2" id="KW-0472">Membrane</keyword>
<evidence type="ECO:0000256" key="2">
    <source>
        <dbReference type="SAM" id="Phobius"/>
    </source>
</evidence>
<feature type="transmembrane region" description="Helical" evidence="2">
    <location>
        <begin position="6"/>
        <end position="24"/>
    </location>
</feature>
<feature type="compositionally biased region" description="Basic and acidic residues" evidence="1">
    <location>
        <begin position="65"/>
        <end position="87"/>
    </location>
</feature>